<dbReference type="CDD" id="cd00207">
    <property type="entry name" value="fer2"/>
    <property type="match status" value="1"/>
</dbReference>
<sequence>MPTIQVEGREAIRAEEGQKLVLALEDNGVDILHRCGGNARCTTCRVEVLEGDAGPVGEAEAAILTTKGIYEPNVRLSCQIRVHNDLTVKPLMTVSDSGMDPGKRPVD</sequence>
<accession>A0A1R1F0B9</accession>
<evidence type="ECO:0000313" key="4">
    <source>
        <dbReference type="EMBL" id="OMF57504.1"/>
    </source>
</evidence>
<comment type="caution">
    <text evidence="4">The sequence shown here is derived from an EMBL/GenBank/DDBJ whole genome shotgun (WGS) entry which is preliminary data.</text>
</comment>
<keyword evidence="1" id="KW-0285">Flavoprotein</keyword>
<dbReference type="STRING" id="297318.BK138_02595"/>
<dbReference type="InterPro" id="IPR036010">
    <property type="entry name" value="2Fe-2S_ferredoxin-like_sf"/>
</dbReference>
<feature type="domain" description="2Fe-2S ferredoxin-type" evidence="3">
    <location>
        <begin position="2"/>
        <end position="94"/>
    </location>
</feature>
<dbReference type="SUPFAM" id="SSF54292">
    <property type="entry name" value="2Fe-2S ferredoxin-like"/>
    <property type="match status" value="1"/>
</dbReference>
<evidence type="ECO:0000259" key="3">
    <source>
        <dbReference type="PROSITE" id="PS51085"/>
    </source>
</evidence>
<evidence type="ECO:0000256" key="2">
    <source>
        <dbReference type="ARBA" id="ARBA00022827"/>
    </source>
</evidence>
<dbReference type="PANTHER" id="PTHR43644">
    <property type="entry name" value="NA(+)-TRANSLOCATING NADH-QUINONE REDUCTASE SUBUNIT"/>
    <property type="match status" value="1"/>
</dbReference>
<dbReference type="InterPro" id="IPR012675">
    <property type="entry name" value="Beta-grasp_dom_sf"/>
</dbReference>
<dbReference type="GO" id="GO:0051536">
    <property type="term" value="F:iron-sulfur cluster binding"/>
    <property type="evidence" value="ECO:0007669"/>
    <property type="project" value="InterPro"/>
</dbReference>
<dbReference type="Gene3D" id="3.10.20.30">
    <property type="match status" value="1"/>
</dbReference>
<dbReference type="PROSITE" id="PS51085">
    <property type="entry name" value="2FE2S_FER_2"/>
    <property type="match status" value="1"/>
</dbReference>
<dbReference type="AlphaFoldDB" id="A0A1R1F0B9"/>
<gene>
    <name evidence="4" type="ORF">BK138_02595</name>
</gene>
<dbReference type="InterPro" id="IPR001041">
    <property type="entry name" value="2Fe-2S_ferredoxin-type"/>
</dbReference>
<dbReference type="Pfam" id="PF00111">
    <property type="entry name" value="Fer2"/>
    <property type="match status" value="1"/>
</dbReference>
<dbReference type="RefSeq" id="WP_076165387.1">
    <property type="nucleotide sequence ID" value="NZ_MRTP01000001.1"/>
</dbReference>
<dbReference type="Proteomes" id="UP000187172">
    <property type="component" value="Unassembled WGS sequence"/>
</dbReference>
<keyword evidence="2" id="KW-0274">FAD</keyword>
<dbReference type="PANTHER" id="PTHR43644:SF1">
    <property type="entry name" value="NAD(P)H-FLAVIN REDUCTASE"/>
    <property type="match status" value="1"/>
</dbReference>
<evidence type="ECO:0000313" key="5">
    <source>
        <dbReference type="Proteomes" id="UP000187172"/>
    </source>
</evidence>
<organism evidence="4 5">
    <name type="scientific">Paenibacillus rhizosphaerae</name>
    <dbReference type="NCBI Taxonomy" id="297318"/>
    <lineage>
        <taxon>Bacteria</taxon>
        <taxon>Bacillati</taxon>
        <taxon>Bacillota</taxon>
        <taxon>Bacilli</taxon>
        <taxon>Bacillales</taxon>
        <taxon>Paenibacillaceae</taxon>
        <taxon>Paenibacillus</taxon>
    </lineage>
</organism>
<protein>
    <submittedName>
        <fullName evidence="4">(2Fe-2S)-binding protein</fullName>
    </submittedName>
</protein>
<evidence type="ECO:0000256" key="1">
    <source>
        <dbReference type="ARBA" id="ARBA00022630"/>
    </source>
</evidence>
<dbReference type="EMBL" id="MRTP01000001">
    <property type="protein sequence ID" value="OMF57504.1"/>
    <property type="molecule type" value="Genomic_DNA"/>
</dbReference>
<reference evidence="4 5" key="1">
    <citation type="submission" date="2016-11" db="EMBL/GenBank/DDBJ databases">
        <title>Paenibacillus species isolates.</title>
        <authorList>
            <person name="Beno S.M."/>
        </authorList>
    </citation>
    <scope>NUCLEOTIDE SEQUENCE [LARGE SCALE GENOMIC DNA]</scope>
    <source>
        <strain evidence="4 5">FSL R5-0378</strain>
    </source>
</reference>
<keyword evidence="5" id="KW-1185">Reference proteome</keyword>
<name>A0A1R1F0B9_9BACL</name>
<proteinExistence type="predicted"/>